<keyword evidence="3" id="KW-1185">Reference proteome</keyword>
<name>A0ABM6LBR9_9BACI</name>
<accession>A0ABM6LBR9</accession>
<protein>
    <recommendedName>
        <fullName evidence="4">DUF2508 domain-containing protein</fullName>
    </recommendedName>
</protein>
<evidence type="ECO:0000313" key="2">
    <source>
        <dbReference type="EMBL" id="ASB86613.1"/>
    </source>
</evidence>
<dbReference type="InterPro" id="IPR019644">
    <property type="entry name" value="DUF2508"/>
</dbReference>
<dbReference type="Pfam" id="PF10704">
    <property type="entry name" value="DUF2508"/>
    <property type="match status" value="1"/>
</dbReference>
<dbReference type="EMBL" id="CP021920">
    <property type="protein sequence ID" value="ASB86613.1"/>
    <property type="molecule type" value="Genomic_DNA"/>
</dbReference>
<organism evidence="2 3">
    <name type="scientific">Bacillus sonorensis</name>
    <dbReference type="NCBI Taxonomy" id="119858"/>
    <lineage>
        <taxon>Bacteria</taxon>
        <taxon>Bacillati</taxon>
        <taxon>Bacillota</taxon>
        <taxon>Bacilli</taxon>
        <taxon>Bacillales</taxon>
        <taxon>Bacillaceae</taxon>
        <taxon>Bacillus</taxon>
    </lineage>
</organism>
<evidence type="ECO:0000256" key="1">
    <source>
        <dbReference type="SAM" id="Coils"/>
    </source>
</evidence>
<sequence>MTMGFLQKKKLRKEFDKKLIEQLMRQKEEWNRQKRLIENSLEPSPEVLYELKVAEAKYFFYLREAKKRYLRLGGWK</sequence>
<dbReference type="Proteomes" id="UP000196877">
    <property type="component" value="Chromosome"/>
</dbReference>
<reference evidence="2 3" key="1">
    <citation type="submission" date="2017-06" db="EMBL/GenBank/DDBJ databases">
        <title>Genome sequence of Bacillus sonorensis strain SRCM101395.</title>
        <authorList>
            <person name="Cho S.H."/>
        </authorList>
    </citation>
    <scope>NUCLEOTIDE SEQUENCE [LARGE SCALE GENOMIC DNA]</scope>
    <source>
        <strain evidence="2 3">SRCM101395</strain>
    </source>
</reference>
<evidence type="ECO:0008006" key="4">
    <source>
        <dbReference type="Google" id="ProtNLM"/>
    </source>
</evidence>
<feature type="coiled-coil region" evidence="1">
    <location>
        <begin position="13"/>
        <end position="40"/>
    </location>
</feature>
<keyword evidence="1" id="KW-0175">Coiled coil</keyword>
<proteinExistence type="predicted"/>
<gene>
    <name evidence="2" type="ORF">S101395_00031</name>
</gene>
<evidence type="ECO:0000313" key="3">
    <source>
        <dbReference type="Proteomes" id="UP000196877"/>
    </source>
</evidence>